<protein>
    <submittedName>
        <fullName evidence="2">Uncharacterized protein</fullName>
    </submittedName>
</protein>
<evidence type="ECO:0000256" key="1">
    <source>
        <dbReference type="SAM" id="Phobius"/>
    </source>
</evidence>
<dbReference type="AlphaFoldDB" id="A0A8J9UW62"/>
<sequence>MSPTFPSMIQTVECNDFAFLESCILVISETYFSSNCMYSVLKRKCDNDKSAIHYLFIYYYKLLILLLRSGALLNKLTAYARLPGHGIKVLDE</sequence>
<dbReference type="Proteomes" id="UP000838878">
    <property type="component" value="Chromosome 6"/>
</dbReference>
<proteinExistence type="predicted"/>
<evidence type="ECO:0000313" key="3">
    <source>
        <dbReference type="Proteomes" id="UP000838878"/>
    </source>
</evidence>
<keyword evidence="1" id="KW-0812">Transmembrane</keyword>
<keyword evidence="3" id="KW-1185">Reference proteome</keyword>
<keyword evidence="1" id="KW-1133">Transmembrane helix</keyword>
<organism evidence="2 3">
    <name type="scientific">Brenthis ino</name>
    <name type="common">lesser marbled fritillary</name>
    <dbReference type="NCBI Taxonomy" id="405034"/>
    <lineage>
        <taxon>Eukaryota</taxon>
        <taxon>Metazoa</taxon>
        <taxon>Ecdysozoa</taxon>
        <taxon>Arthropoda</taxon>
        <taxon>Hexapoda</taxon>
        <taxon>Insecta</taxon>
        <taxon>Pterygota</taxon>
        <taxon>Neoptera</taxon>
        <taxon>Endopterygota</taxon>
        <taxon>Lepidoptera</taxon>
        <taxon>Glossata</taxon>
        <taxon>Ditrysia</taxon>
        <taxon>Papilionoidea</taxon>
        <taxon>Nymphalidae</taxon>
        <taxon>Heliconiinae</taxon>
        <taxon>Argynnini</taxon>
        <taxon>Brenthis</taxon>
    </lineage>
</organism>
<reference evidence="2" key="1">
    <citation type="submission" date="2021-12" db="EMBL/GenBank/DDBJ databases">
        <authorList>
            <person name="Martin H S."/>
        </authorList>
    </citation>
    <scope>NUCLEOTIDE SEQUENCE</scope>
</reference>
<feature type="transmembrane region" description="Helical" evidence="1">
    <location>
        <begin position="51"/>
        <end position="73"/>
    </location>
</feature>
<feature type="non-terminal residue" evidence="2">
    <location>
        <position position="92"/>
    </location>
</feature>
<dbReference type="EMBL" id="OV170226">
    <property type="protein sequence ID" value="CAH0727566.1"/>
    <property type="molecule type" value="Genomic_DNA"/>
</dbReference>
<evidence type="ECO:0000313" key="2">
    <source>
        <dbReference type="EMBL" id="CAH0727566.1"/>
    </source>
</evidence>
<keyword evidence="1" id="KW-0472">Membrane</keyword>
<name>A0A8J9UW62_9NEOP</name>
<gene>
    <name evidence="2" type="ORF">BINO364_LOCUS12888</name>
</gene>
<accession>A0A8J9UW62</accession>